<gene>
    <name evidence="2" type="ORF">PCOR1329_LOCUS58215</name>
</gene>
<feature type="compositionally biased region" description="Basic residues" evidence="1">
    <location>
        <begin position="1"/>
        <end position="10"/>
    </location>
</feature>
<accession>A0ABN9VJ48</accession>
<organism evidence="2 3">
    <name type="scientific">Prorocentrum cordatum</name>
    <dbReference type="NCBI Taxonomy" id="2364126"/>
    <lineage>
        <taxon>Eukaryota</taxon>
        <taxon>Sar</taxon>
        <taxon>Alveolata</taxon>
        <taxon>Dinophyceae</taxon>
        <taxon>Prorocentrales</taxon>
        <taxon>Prorocentraceae</taxon>
        <taxon>Prorocentrum</taxon>
    </lineage>
</organism>
<name>A0ABN9VJ48_9DINO</name>
<sequence>GGQERRRRGSRCCAGGPAGRRGGQGRLVQVVLVDRLGRCAAAADVRLLWARGGERPPRRRGRRVVLRPLLGKMGRRQRGTPRGAPSALVCSRGPEVGLGRPGGEHQRLHRVLQGWPPGHHVGRWHVEGGRRGDGGVRAPRCARVDLQHDRQRFGCVRLPSAAVEVAADQTRLQVRPPPGQRRGLHPRVAALRGRRPGAAAGASRGDGARAGRGCGNSSDSQPRRCCGAWPRRAGPRGRPGRGLAAGQPTLSSSLPSPSRSLSSSCQGNEEAQ</sequence>
<feature type="non-terminal residue" evidence="2">
    <location>
        <position position="272"/>
    </location>
</feature>
<feature type="compositionally biased region" description="Low complexity" evidence="1">
    <location>
        <begin position="241"/>
        <end position="264"/>
    </location>
</feature>
<evidence type="ECO:0000313" key="2">
    <source>
        <dbReference type="EMBL" id="CAK0872868.1"/>
    </source>
</evidence>
<keyword evidence="3" id="KW-1185">Reference proteome</keyword>
<proteinExistence type="predicted"/>
<comment type="caution">
    <text evidence="2">The sequence shown here is derived from an EMBL/GenBank/DDBJ whole genome shotgun (WGS) entry which is preliminary data.</text>
</comment>
<evidence type="ECO:0000313" key="3">
    <source>
        <dbReference type="Proteomes" id="UP001189429"/>
    </source>
</evidence>
<reference evidence="2" key="1">
    <citation type="submission" date="2023-10" db="EMBL/GenBank/DDBJ databases">
        <authorList>
            <person name="Chen Y."/>
            <person name="Shah S."/>
            <person name="Dougan E. K."/>
            <person name="Thang M."/>
            <person name="Chan C."/>
        </authorList>
    </citation>
    <scope>NUCLEOTIDE SEQUENCE [LARGE SCALE GENOMIC DNA]</scope>
</reference>
<feature type="region of interest" description="Disordered" evidence="1">
    <location>
        <begin position="169"/>
        <end position="272"/>
    </location>
</feature>
<feature type="compositionally biased region" description="Low complexity" evidence="1">
    <location>
        <begin position="187"/>
        <end position="205"/>
    </location>
</feature>
<dbReference type="EMBL" id="CAUYUJ010017213">
    <property type="protein sequence ID" value="CAK0872868.1"/>
    <property type="molecule type" value="Genomic_DNA"/>
</dbReference>
<feature type="region of interest" description="Disordered" evidence="1">
    <location>
        <begin position="1"/>
        <end position="21"/>
    </location>
</feature>
<dbReference type="Proteomes" id="UP001189429">
    <property type="component" value="Unassembled WGS sequence"/>
</dbReference>
<evidence type="ECO:0000256" key="1">
    <source>
        <dbReference type="SAM" id="MobiDB-lite"/>
    </source>
</evidence>
<feature type="non-terminal residue" evidence="2">
    <location>
        <position position="1"/>
    </location>
</feature>
<protein>
    <submittedName>
        <fullName evidence="2">Uncharacterized protein</fullName>
    </submittedName>
</protein>